<feature type="domain" description="HTH lacI-type" evidence="4">
    <location>
        <begin position="2"/>
        <end position="57"/>
    </location>
</feature>
<dbReference type="GO" id="GO:0000976">
    <property type="term" value="F:transcription cis-regulatory region binding"/>
    <property type="evidence" value="ECO:0007669"/>
    <property type="project" value="TreeGrafter"/>
</dbReference>
<dbReference type="EMBL" id="BQNJ01000003">
    <property type="protein sequence ID" value="GKH04781.1"/>
    <property type="molecule type" value="Genomic_DNA"/>
</dbReference>
<evidence type="ECO:0000256" key="2">
    <source>
        <dbReference type="ARBA" id="ARBA00023125"/>
    </source>
</evidence>
<evidence type="ECO:0000259" key="4">
    <source>
        <dbReference type="PROSITE" id="PS50932"/>
    </source>
</evidence>
<evidence type="ECO:0000313" key="5">
    <source>
        <dbReference type="EMBL" id="GKH04781.1"/>
    </source>
</evidence>
<evidence type="ECO:0000256" key="3">
    <source>
        <dbReference type="ARBA" id="ARBA00023163"/>
    </source>
</evidence>
<dbReference type="Pfam" id="PF00356">
    <property type="entry name" value="LacI"/>
    <property type="match status" value="1"/>
</dbReference>
<dbReference type="InterPro" id="IPR028082">
    <property type="entry name" value="Peripla_BP_I"/>
</dbReference>
<dbReference type="InterPro" id="IPR000843">
    <property type="entry name" value="HTH_LacI"/>
</dbReference>
<dbReference type="PANTHER" id="PTHR30146:SF149">
    <property type="entry name" value="HTH-TYPE TRANSCRIPTIONAL REGULATOR EBGR"/>
    <property type="match status" value="1"/>
</dbReference>
<dbReference type="SMART" id="SM00354">
    <property type="entry name" value="HTH_LACI"/>
    <property type="match status" value="1"/>
</dbReference>
<proteinExistence type="predicted"/>
<keyword evidence="3" id="KW-0804">Transcription</keyword>
<comment type="caution">
    <text evidence="5">The sequence shown here is derived from an EMBL/GenBank/DDBJ whole genome shotgun (WGS) entry which is preliminary data.</text>
</comment>
<dbReference type="SUPFAM" id="SSF47413">
    <property type="entry name" value="lambda repressor-like DNA-binding domains"/>
    <property type="match status" value="1"/>
</dbReference>
<gene>
    <name evidence="5" type="primary">msmR</name>
    <name evidence="5" type="ORF">CE91St55_67620</name>
</gene>
<protein>
    <submittedName>
        <fullName evidence="5">HTH-type transcriptional regulator MsmR</fullName>
    </submittedName>
</protein>
<dbReference type="GO" id="GO:0003700">
    <property type="term" value="F:DNA-binding transcription factor activity"/>
    <property type="evidence" value="ECO:0007669"/>
    <property type="project" value="TreeGrafter"/>
</dbReference>
<dbReference type="PANTHER" id="PTHR30146">
    <property type="entry name" value="LACI-RELATED TRANSCRIPTIONAL REPRESSOR"/>
    <property type="match status" value="1"/>
</dbReference>
<dbReference type="Gene3D" id="1.10.260.40">
    <property type="entry name" value="lambda repressor-like DNA-binding domains"/>
    <property type="match status" value="1"/>
</dbReference>
<dbReference type="InterPro" id="IPR046335">
    <property type="entry name" value="LacI/GalR-like_sensor"/>
</dbReference>
<name>A0AA37NAI4_9FIRM</name>
<dbReference type="RefSeq" id="WP_244053332.1">
    <property type="nucleotide sequence ID" value="NZ_BQNJ01000003.1"/>
</dbReference>
<dbReference type="Gene3D" id="3.40.50.2300">
    <property type="match status" value="2"/>
</dbReference>
<evidence type="ECO:0000256" key="1">
    <source>
        <dbReference type="ARBA" id="ARBA00023015"/>
    </source>
</evidence>
<dbReference type="InterPro" id="IPR010982">
    <property type="entry name" value="Lambda_DNA-bd_dom_sf"/>
</dbReference>
<dbReference type="AlphaFoldDB" id="A0AA37NAI4"/>
<dbReference type="PRINTS" id="PR00036">
    <property type="entry name" value="HTHLACI"/>
</dbReference>
<dbReference type="Pfam" id="PF13377">
    <property type="entry name" value="Peripla_BP_3"/>
    <property type="match status" value="1"/>
</dbReference>
<dbReference type="PROSITE" id="PS50932">
    <property type="entry name" value="HTH_LACI_2"/>
    <property type="match status" value="1"/>
</dbReference>
<dbReference type="CDD" id="cd01392">
    <property type="entry name" value="HTH_LacI"/>
    <property type="match status" value="1"/>
</dbReference>
<keyword evidence="1" id="KW-0805">Transcription regulation</keyword>
<keyword evidence="2" id="KW-0238">DNA-binding</keyword>
<organism evidence="5 6">
    <name type="scientific">Hungatella hathewayi</name>
    <dbReference type="NCBI Taxonomy" id="154046"/>
    <lineage>
        <taxon>Bacteria</taxon>
        <taxon>Bacillati</taxon>
        <taxon>Bacillota</taxon>
        <taxon>Clostridia</taxon>
        <taxon>Lachnospirales</taxon>
        <taxon>Lachnospiraceae</taxon>
        <taxon>Hungatella</taxon>
    </lineage>
</organism>
<dbReference type="Proteomes" id="UP001055091">
    <property type="component" value="Unassembled WGS sequence"/>
</dbReference>
<evidence type="ECO:0000313" key="6">
    <source>
        <dbReference type="Proteomes" id="UP001055091"/>
    </source>
</evidence>
<sequence length="324" mass="37112">MATIKDIAKLAEVSPTTVSRVLNQDETMVVSQEIKMKIFRIAHELKYVSPRMRHLQEKEKMIVGVADWHIVRPDRLNVHLASLNCIAESLSPKVKIEFVRMEKETSGRYDGIIAFGIFTEEEMELLRLQSVAVIFINSNDKDYQYDSIVMDFDRGIIESMEYLVNKRQYRSAGYIGGLYENGEVRIGYRRLKCVKETFAQYGCLDERNIYVGELSKESGYALAKEAMVSGHLPEALILGSDEIAEGAIEAFQEAGLRNPKDLAIVIYEDIKTLESKWKDFTRVQMFPDIVWETAIKLLLEQIHQRRTDSMKIFLPAKLKLGDSA</sequence>
<accession>A0AA37NAI4</accession>
<reference evidence="5" key="1">
    <citation type="submission" date="2022-01" db="EMBL/GenBank/DDBJ databases">
        <title>Novel bile acid biosynthetic pathways are enriched in the microbiome of centenarians.</title>
        <authorList>
            <person name="Sato Y."/>
            <person name="Atarashi K."/>
            <person name="Plichta R.D."/>
            <person name="Arai Y."/>
            <person name="Sasajima S."/>
            <person name="Kearney M.S."/>
            <person name="Suda W."/>
            <person name="Takeshita K."/>
            <person name="Sasaki T."/>
            <person name="Okamoto S."/>
            <person name="Skelly N.A."/>
            <person name="Okamura Y."/>
            <person name="Vlamakis H."/>
            <person name="Li Y."/>
            <person name="Tanoue T."/>
            <person name="Takei H."/>
            <person name="Nittono H."/>
            <person name="Narushima S."/>
            <person name="Irie J."/>
            <person name="Itoh H."/>
            <person name="Moriya K."/>
            <person name="Sugiura Y."/>
            <person name="Suematsu M."/>
            <person name="Moritoki N."/>
            <person name="Shibata S."/>
            <person name="Littman R.D."/>
            <person name="Fischbach A.M."/>
            <person name="Uwamino Y."/>
            <person name="Inoue T."/>
            <person name="Honda A."/>
            <person name="Hattori M."/>
            <person name="Murai T."/>
            <person name="Xavier J.R."/>
            <person name="Hirose N."/>
            <person name="Honda K."/>
        </authorList>
    </citation>
    <scope>NUCLEOTIDE SEQUENCE</scope>
    <source>
        <strain evidence="5">CE91-St55</strain>
    </source>
</reference>
<dbReference type="SUPFAM" id="SSF53822">
    <property type="entry name" value="Periplasmic binding protein-like I"/>
    <property type="match status" value="1"/>
</dbReference>
<dbReference type="PROSITE" id="PS00356">
    <property type="entry name" value="HTH_LACI_1"/>
    <property type="match status" value="1"/>
</dbReference>